<dbReference type="Proteomes" id="UP000262072">
    <property type="component" value="Unassembled WGS sequence"/>
</dbReference>
<organism evidence="1 2">
    <name type="scientific">Trichococcus shcherbakoviae</name>
    <dbReference type="NCBI Taxonomy" id="2094020"/>
    <lineage>
        <taxon>Bacteria</taxon>
        <taxon>Bacillati</taxon>
        <taxon>Bacillota</taxon>
        <taxon>Bacilli</taxon>
        <taxon>Lactobacillales</taxon>
        <taxon>Carnobacteriaceae</taxon>
        <taxon>Trichococcus</taxon>
    </lineage>
</organism>
<dbReference type="EMBL" id="UNRR01000007">
    <property type="protein sequence ID" value="SYZ77663.1"/>
    <property type="molecule type" value="Genomic_DNA"/>
</dbReference>
<name>A0A383TBI9_9LACT</name>
<dbReference type="RefSeq" id="WP_119092436.1">
    <property type="nucleotide sequence ID" value="NZ_UNRR01000007.1"/>
</dbReference>
<gene>
    <name evidence="1" type="ORF">TART1_0432</name>
</gene>
<dbReference type="OrthoDB" id="2167452at2"/>
<proteinExistence type="predicted"/>
<accession>A0A383TBI9</accession>
<evidence type="ECO:0000313" key="1">
    <source>
        <dbReference type="EMBL" id="SYZ77663.1"/>
    </source>
</evidence>
<evidence type="ECO:0000313" key="2">
    <source>
        <dbReference type="Proteomes" id="UP000262072"/>
    </source>
</evidence>
<sequence>MRKQTILLLSLLLLVVLGGFYTQPLLAKEEPLRVVFETTSGDEAALDGLIYYGTANSQWETTTLSFDRSGLRHSETKRNDVFFQDNAESAVLAWRADYRSFMRGKRSFSGNYAETEDHLYYAVEENQGFSLEIMDKASGSVSEMLLDYPEKTQKTYYSVSRTYFLDGKVIIEYSRYGNYSDYLGSDIAIYDPTSGSLEEHFVFEMPEGLSGYQSILSAILTQDDKKGIFLMVRTEETDLEATEYVPPVISTTFKCYDWDTKQWTDLRNVADFSNDALPYAIEDGIFYQLHQADGDWTLQSLDLMKDEVLDSIPLQGTSEWERSPDSDLQILVADNQAILTQTYLEPDRNAQLAAFDIATGEMLYSGEIASTFGTDKETDSLYFERIVYEP</sequence>
<dbReference type="AlphaFoldDB" id="A0A383TBI9"/>
<protein>
    <submittedName>
        <fullName evidence="1">Uncharacterized protein</fullName>
    </submittedName>
</protein>
<reference evidence="2" key="1">
    <citation type="submission" date="2018-05" db="EMBL/GenBank/DDBJ databases">
        <authorList>
            <person name="Strepis N."/>
        </authorList>
    </citation>
    <scope>NUCLEOTIDE SEQUENCE [LARGE SCALE GENOMIC DNA]</scope>
</reference>